<evidence type="ECO:0000256" key="1">
    <source>
        <dbReference type="ARBA" id="ARBA00022679"/>
    </source>
</evidence>
<evidence type="ECO:0000256" key="4">
    <source>
        <dbReference type="ARBA" id="ARBA00022741"/>
    </source>
</evidence>
<feature type="binding site" evidence="9">
    <location>
        <position position="231"/>
    </location>
    <ligand>
        <name>D-ribose 5-phosphate</name>
        <dbReference type="ChEBI" id="CHEBI:78346"/>
    </ligand>
</feature>
<dbReference type="PROSITE" id="PS00114">
    <property type="entry name" value="PRPP_SYNTHASE"/>
    <property type="match status" value="1"/>
</dbReference>
<evidence type="ECO:0000313" key="12">
    <source>
        <dbReference type="Proteomes" id="UP000776629"/>
    </source>
</evidence>
<keyword evidence="4 9" id="KW-0547">Nucleotide-binding</keyword>
<feature type="active site" evidence="9">
    <location>
        <position position="200"/>
    </location>
</feature>
<accession>A0ABS2EM09</accession>
<comment type="cofactor">
    <cofactor evidence="9">
        <name>Mg(2+)</name>
        <dbReference type="ChEBI" id="CHEBI:18420"/>
    </cofactor>
    <text evidence="9">Binds 2 Mg(2+) ions per subunit.</text>
</comment>
<protein>
    <recommendedName>
        <fullName evidence="9">Ribose-phosphate pyrophosphokinase</fullName>
        <shortName evidence="9">RPPK</shortName>
        <ecNumber evidence="9">2.7.6.1</ecNumber>
    </recommendedName>
    <alternativeName>
        <fullName evidence="9">5-phospho-D-ribosyl alpha-1-diphosphate synthase</fullName>
    </alternativeName>
    <alternativeName>
        <fullName evidence="9">Phosphoribosyl diphosphate synthase</fullName>
    </alternativeName>
    <alternativeName>
        <fullName evidence="9">Phosphoribosyl pyrophosphate synthase</fullName>
        <shortName evidence="9">P-Rib-PP synthase</shortName>
        <shortName evidence="9">PRPP synthase</shortName>
        <shortName evidence="9">PRPPase</shortName>
    </alternativeName>
</protein>
<proteinExistence type="inferred from homology"/>
<dbReference type="SMART" id="SM01400">
    <property type="entry name" value="Pribosyltran_N"/>
    <property type="match status" value="1"/>
</dbReference>
<organism evidence="11 12">
    <name type="scientific">Limosilactobacillus alvi</name>
    <dbReference type="NCBI Taxonomy" id="990412"/>
    <lineage>
        <taxon>Bacteria</taxon>
        <taxon>Bacillati</taxon>
        <taxon>Bacillota</taxon>
        <taxon>Bacilli</taxon>
        <taxon>Lactobacillales</taxon>
        <taxon>Lactobacillaceae</taxon>
        <taxon>Limosilactobacillus</taxon>
    </lineage>
</organism>
<keyword evidence="1 9" id="KW-0808">Transferase</keyword>
<keyword evidence="7 9" id="KW-0460">Magnesium</keyword>
<comment type="caution">
    <text evidence="11">The sequence shown here is derived from an EMBL/GenBank/DDBJ whole genome shotgun (WGS) entry which is preliminary data.</text>
</comment>
<comment type="function">
    <text evidence="9">Involved in the biosynthesis of the central metabolite phospho-alpha-D-ribosyl-1-pyrophosphate (PRPP) via the transfer of pyrophosphoryl group from ATP to 1-hydroxyl of ribose-5-phosphate (Rib-5-P).</text>
</comment>
<sequence length="332" mass="36855">MTEMKNAEQIRLFALNSNQPLAKKVAELLGIPLSDCTVSHFADGEIAVTIDESVRGCEVYVIQAVSDPVNTNLMELLIMVDALRRASAKQVNVVMPYYGYARQDRKARSREPITAKLVANLLEMDQINRLITIDLHAPQVQGFFDIPVDHLMAAPTLINYFIDHQLTNDTVVVAPDHAGVNMVRRFAELIGGAPIAIVDKRTESHRGLEEDEHIPDMIIGDVKGKTAIIVDDIVDTGNRMTSSAKLLKKFGAKDIYGVATHAVLSGNAAQELQACNELKQVIVTNTIAVPEEKRFEKLVRLSVAPLIKDALVRIHNHESIHDLYKLRNEQDK</sequence>
<evidence type="ECO:0000256" key="3">
    <source>
        <dbReference type="ARBA" id="ARBA00022727"/>
    </source>
</evidence>
<evidence type="ECO:0000256" key="8">
    <source>
        <dbReference type="ARBA" id="ARBA00049535"/>
    </source>
</evidence>
<dbReference type="Pfam" id="PF13793">
    <property type="entry name" value="Pribosyltran_N"/>
    <property type="match status" value="1"/>
</dbReference>
<comment type="caution">
    <text evidence="9">Lacks conserved residue(s) required for the propagation of feature annotation.</text>
</comment>
<feature type="binding site" evidence="9">
    <location>
        <position position="176"/>
    </location>
    <ligand>
        <name>Mg(2+)</name>
        <dbReference type="ChEBI" id="CHEBI:18420"/>
    </ligand>
</feature>
<dbReference type="SUPFAM" id="SSF53271">
    <property type="entry name" value="PRTase-like"/>
    <property type="match status" value="2"/>
</dbReference>
<dbReference type="RefSeq" id="WP_204776030.1">
    <property type="nucleotide sequence ID" value="NZ_JACJJQ010000006.1"/>
</dbReference>
<comment type="catalytic activity">
    <reaction evidence="8 9">
        <text>D-ribose 5-phosphate + ATP = 5-phospho-alpha-D-ribose 1-diphosphate + AMP + H(+)</text>
        <dbReference type="Rhea" id="RHEA:15609"/>
        <dbReference type="ChEBI" id="CHEBI:15378"/>
        <dbReference type="ChEBI" id="CHEBI:30616"/>
        <dbReference type="ChEBI" id="CHEBI:58017"/>
        <dbReference type="ChEBI" id="CHEBI:78346"/>
        <dbReference type="ChEBI" id="CHEBI:456215"/>
        <dbReference type="EC" id="2.7.6.1"/>
    </reaction>
</comment>
<keyword evidence="3 9" id="KW-0545">Nucleotide biosynthesis</keyword>
<dbReference type="InterPro" id="IPR029057">
    <property type="entry name" value="PRTase-like"/>
</dbReference>
<keyword evidence="5 9" id="KW-0418">Kinase</keyword>
<dbReference type="PANTHER" id="PTHR10210">
    <property type="entry name" value="RIBOSE-PHOSPHATE DIPHOSPHOKINASE FAMILY MEMBER"/>
    <property type="match status" value="1"/>
</dbReference>
<comment type="subunit">
    <text evidence="9">Homohexamer.</text>
</comment>
<evidence type="ECO:0000256" key="7">
    <source>
        <dbReference type="ARBA" id="ARBA00022842"/>
    </source>
</evidence>
<dbReference type="CDD" id="cd06223">
    <property type="entry name" value="PRTases_typeI"/>
    <property type="match status" value="1"/>
</dbReference>
<reference evidence="11 12" key="1">
    <citation type="journal article" date="2021" name="Sci. Rep.">
        <title>The distribution of antibiotic resistance genes in chicken gut microbiota commensals.</title>
        <authorList>
            <person name="Juricova H."/>
            <person name="Matiasovicova J."/>
            <person name="Kubasova T."/>
            <person name="Cejkova D."/>
            <person name="Rychlik I."/>
        </authorList>
    </citation>
    <scope>NUCLEOTIDE SEQUENCE [LARGE SCALE GENOMIC DNA]</scope>
    <source>
        <strain evidence="11 12">An810</strain>
    </source>
</reference>
<dbReference type="NCBIfam" id="NF002320">
    <property type="entry name" value="PRK01259.1"/>
    <property type="match status" value="1"/>
</dbReference>
<keyword evidence="12" id="KW-1185">Reference proteome</keyword>
<dbReference type="InterPro" id="IPR037515">
    <property type="entry name" value="Rib-P_diPkinase_bac"/>
</dbReference>
<comment type="subcellular location">
    <subcellularLocation>
        <location evidence="9">Cytoplasm</location>
    </subcellularLocation>
</comment>
<dbReference type="InterPro" id="IPR000836">
    <property type="entry name" value="PRTase_dom"/>
</dbReference>
<dbReference type="Gene3D" id="3.40.50.2020">
    <property type="match status" value="2"/>
</dbReference>
<gene>
    <name evidence="9" type="primary">prs</name>
    <name evidence="11" type="ORF">H5993_02060</name>
</gene>
<dbReference type="EC" id="2.7.6.1" evidence="9"/>
<evidence type="ECO:0000313" key="11">
    <source>
        <dbReference type="EMBL" id="MBM6753552.1"/>
    </source>
</evidence>
<dbReference type="HAMAP" id="MF_00583_B">
    <property type="entry name" value="RibP_PPkinase_B"/>
    <property type="match status" value="1"/>
</dbReference>
<dbReference type="PANTHER" id="PTHR10210:SF41">
    <property type="entry name" value="RIBOSE-PHOSPHATE PYROPHOSPHOKINASE 1, CHLOROPLASTIC"/>
    <property type="match status" value="1"/>
</dbReference>
<evidence type="ECO:0000259" key="10">
    <source>
        <dbReference type="Pfam" id="PF13793"/>
    </source>
</evidence>
<evidence type="ECO:0000256" key="6">
    <source>
        <dbReference type="ARBA" id="ARBA00022840"/>
    </source>
</evidence>
<evidence type="ECO:0000256" key="2">
    <source>
        <dbReference type="ARBA" id="ARBA00022723"/>
    </source>
</evidence>
<dbReference type="InterPro" id="IPR029099">
    <property type="entry name" value="Pribosyltran_N"/>
</dbReference>
<feature type="binding site" evidence="9">
    <location>
        <begin position="43"/>
        <end position="45"/>
    </location>
    <ligand>
        <name>ATP</name>
        <dbReference type="ChEBI" id="CHEBI:30616"/>
    </ligand>
</feature>
<feature type="binding site" evidence="9">
    <location>
        <begin position="102"/>
        <end position="103"/>
    </location>
    <ligand>
        <name>ATP</name>
        <dbReference type="ChEBI" id="CHEBI:30616"/>
    </ligand>
</feature>
<keyword evidence="6 9" id="KW-0067">ATP-binding</keyword>
<feature type="binding site" evidence="9">
    <location>
        <position position="136"/>
    </location>
    <ligand>
        <name>Mg(2+)</name>
        <dbReference type="ChEBI" id="CHEBI:18420"/>
    </ligand>
</feature>
<dbReference type="Pfam" id="PF14572">
    <property type="entry name" value="Pribosyl_synth"/>
    <property type="match status" value="1"/>
</dbReference>
<dbReference type="NCBIfam" id="TIGR01251">
    <property type="entry name" value="ribP_PPkin"/>
    <property type="match status" value="1"/>
</dbReference>
<comment type="similarity">
    <text evidence="9">Belongs to the ribose-phosphate pyrophosphokinase family. Class I subfamily.</text>
</comment>
<evidence type="ECO:0000256" key="9">
    <source>
        <dbReference type="HAMAP-Rule" id="MF_00583"/>
    </source>
</evidence>
<feature type="domain" description="Ribose-phosphate pyrophosphokinase N-terminal" evidence="10">
    <location>
        <begin position="10"/>
        <end position="123"/>
    </location>
</feature>
<dbReference type="EMBL" id="JACJJQ010000006">
    <property type="protein sequence ID" value="MBM6753552.1"/>
    <property type="molecule type" value="Genomic_DNA"/>
</dbReference>
<keyword evidence="9" id="KW-0963">Cytoplasm</keyword>
<dbReference type="InterPro" id="IPR005946">
    <property type="entry name" value="Rib-P_diPkinase"/>
</dbReference>
<dbReference type="InterPro" id="IPR000842">
    <property type="entry name" value="PRib_PP_synth_CS"/>
</dbReference>
<keyword evidence="2 9" id="KW-0479">Metal-binding</keyword>
<comment type="pathway">
    <text evidence="9">Metabolic intermediate biosynthesis; 5-phospho-alpha-D-ribose 1-diphosphate biosynthesis; 5-phospho-alpha-D-ribose 1-diphosphate from D-ribose 5-phosphate (route I): step 1/1.</text>
</comment>
<dbReference type="Proteomes" id="UP000776629">
    <property type="component" value="Unassembled WGS sequence"/>
</dbReference>
<name>A0ABS2EM09_9LACO</name>
<evidence type="ECO:0000256" key="5">
    <source>
        <dbReference type="ARBA" id="ARBA00022777"/>
    </source>
</evidence>